<proteinExistence type="predicted"/>
<dbReference type="STRING" id="1618350.UR67_C0006G0006"/>
<sequence>MQKKVLIFILLLAFIFIFSFKRAKAFEAQSENFRLDWGNLNDFAGQKSSDNYSLVDTGGQIAPGLYESDGFKAMIGFEYLYSIIPFTFTISNSAIDFGTLSIDTPKTDTTNLIVTSGAAHGYQVTASENNQLDNLAYPGTYIEDTRGDNLDITYLNNGDWNINTTYGFGYTLANITGTDAEFTSGYKQFSDESNSEPEQIVMNNIGITQGSEVQVTYKINIGATQESGTYQNRIKYICTGTF</sequence>
<dbReference type="EMBL" id="LBQB01000006">
    <property type="protein sequence ID" value="KKP69439.1"/>
    <property type="molecule type" value="Genomic_DNA"/>
</dbReference>
<organism evidence="1 2">
    <name type="scientific">candidate division CPR3 bacterium GW2011_GWF2_35_18</name>
    <dbReference type="NCBI Taxonomy" id="1618350"/>
    <lineage>
        <taxon>Bacteria</taxon>
        <taxon>Bacteria division CPR3</taxon>
    </lineage>
</organism>
<name>A0A0G0BIX2_UNCC3</name>
<evidence type="ECO:0000313" key="1">
    <source>
        <dbReference type="EMBL" id="KKP69439.1"/>
    </source>
</evidence>
<evidence type="ECO:0000313" key="2">
    <source>
        <dbReference type="Proteomes" id="UP000034581"/>
    </source>
</evidence>
<gene>
    <name evidence="1" type="ORF">UR67_C0006G0006</name>
</gene>
<comment type="caution">
    <text evidence="1">The sequence shown here is derived from an EMBL/GenBank/DDBJ whole genome shotgun (WGS) entry which is preliminary data.</text>
</comment>
<protein>
    <submittedName>
        <fullName evidence="1">Uncharacterized protein</fullName>
    </submittedName>
</protein>
<reference evidence="1 2" key="1">
    <citation type="journal article" date="2015" name="Nature">
        <title>rRNA introns, odd ribosomes, and small enigmatic genomes across a large radiation of phyla.</title>
        <authorList>
            <person name="Brown C.T."/>
            <person name="Hug L.A."/>
            <person name="Thomas B.C."/>
            <person name="Sharon I."/>
            <person name="Castelle C.J."/>
            <person name="Singh A."/>
            <person name="Wilkins M.J."/>
            <person name="Williams K.H."/>
            <person name="Banfield J.F."/>
        </authorList>
    </citation>
    <scope>NUCLEOTIDE SEQUENCE [LARGE SCALE GENOMIC DNA]</scope>
</reference>
<dbReference type="Proteomes" id="UP000034581">
    <property type="component" value="Unassembled WGS sequence"/>
</dbReference>
<dbReference type="AlphaFoldDB" id="A0A0G0BIX2"/>
<accession>A0A0G0BIX2</accession>